<evidence type="ECO:0000313" key="1">
    <source>
        <dbReference type="EMBL" id="CEK64591.1"/>
    </source>
</evidence>
<proteinExistence type="predicted"/>
<dbReference type="AlphaFoldDB" id="A0A0B6Z9I0"/>
<protein>
    <submittedName>
        <fullName evidence="1">Uncharacterized protein</fullName>
    </submittedName>
</protein>
<name>A0A0B6Z9I0_9EUPU</name>
<gene>
    <name evidence="1" type="primary">ORF52240</name>
</gene>
<reference evidence="1" key="1">
    <citation type="submission" date="2014-12" db="EMBL/GenBank/DDBJ databases">
        <title>Insight into the proteome of Arion vulgaris.</title>
        <authorList>
            <person name="Aradska J."/>
            <person name="Bulat T."/>
            <person name="Smidak R."/>
            <person name="Sarate P."/>
            <person name="Gangsoo J."/>
            <person name="Sialana F."/>
            <person name="Bilban M."/>
            <person name="Lubec G."/>
        </authorList>
    </citation>
    <scope>NUCLEOTIDE SEQUENCE</scope>
    <source>
        <tissue evidence="1">Skin</tissue>
    </source>
</reference>
<accession>A0A0B6Z9I0</accession>
<feature type="non-terminal residue" evidence="1">
    <location>
        <position position="85"/>
    </location>
</feature>
<feature type="non-terminal residue" evidence="1">
    <location>
        <position position="1"/>
    </location>
</feature>
<sequence length="85" mass="9590">ESLHVNTNLEVIQAFRNSDNGAIENDNDSSGHWSDDSGVMIKESIYTFPLDPAFEAPPLKRQKITLRHELRIGNGIITCRRLTKP</sequence>
<dbReference type="EMBL" id="HACG01017726">
    <property type="protein sequence ID" value="CEK64591.1"/>
    <property type="molecule type" value="Transcribed_RNA"/>
</dbReference>
<organism evidence="1">
    <name type="scientific">Arion vulgaris</name>
    <dbReference type="NCBI Taxonomy" id="1028688"/>
    <lineage>
        <taxon>Eukaryota</taxon>
        <taxon>Metazoa</taxon>
        <taxon>Spiralia</taxon>
        <taxon>Lophotrochozoa</taxon>
        <taxon>Mollusca</taxon>
        <taxon>Gastropoda</taxon>
        <taxon>Heterobranchia</taxon>
        <taxon>Euthyneura</taxon>
        <taxon>Panpulmonata</taxon>
        <taxon>Eupulmonata</taxon>
        <taxon>Stylommatophora</taxon>
        <taxon>Helicina</taxon>
        <taxon>Arionoidea</taxon>
        <taxon>Arionidae</taxon>
        <taxon>Arion</taxon>
    </lineage>
</organism>